<keyword evidence="3" id="KW-0862">Zinc</keyword>
<dbReference type="GO" id="GO:0097550">
    <property type="term" value="C:transcription preinitiation complex"/>
    <property type="evidence" value="ECO:0007669"/>
    <property type="project" value="TreeGrafter"/>
</dbReference>
<keyword evidence="3" id="KW-0479">Metal-binding</keyword>
<evidence type="ECO:0000313" key="6">
    <source>
        <dbReference type="Proteomes" id="UP001443914"/>
    </source>
</evidence>
<name>A0AAW1KAW6_SAPOF</name>
<evidence type="ECO:0000256" key="2">
    <source>
        <dbReference type="ARBA" id="ARBA00023163"/>
    </source>
</evidence>
<dbReference type="Proteomes" id="UP001443914">
    <property type="component" value="Unassembled WGS sequence"/>
</dbReference>
<proteinExistence type="predicted"/>
<dbReference type="PANTHER" id="PTHR11618:SF78">
    <property type="entry name" value="TRANSCRIPTION INITIATION FACTOR IIB-2"/>
    <property type="match status" value="1"/>
</dbReference>
<comment type="caution">
    <text evidence="5">The sequence shown here is derived from an EMBL/GenBank/DDBJ whole genome shotgun (WGS) entry which is preliminary data.</text>
</comment>
<keyword evidence="1" id="KW-0805">Transcription regulation</keyword>
<dbReference type="GO" id="GO:0070897">
    <property type="term" value="P:transcription preinitiation complex assembly"/>
    <property type="evidence" value="ECO:0007669"/>
    <property type="project" value="InterPro"/>
</dbReference>
<evidence type="ECO:0000256" key="1">
    <source>
        <dbReference type="ARBA" id="ARBA00023015"/>
    </source>
</evidence>
<dbReference type="PANTHER" id="PTHR11618">
    <property type="entry name" value="TRANSCRIPTION INITIATION FACTOR IIB-RELATED"/>
    <property type="match status" value="1"/>
</dbReference>
<sequence length="327" mass="36008">MDLNCPECKRPTEVVYDHGTRNTMCSECGLVLDNNNHQASTSCVSNATSPLIENATLATAISTPSGNKRLKWDEPNQDLVTAFTRLGTMADRLGLVETVKDRSCKLYKKIFYEDNPKTCRARNLDAMLGGCLLVACQEEQLPRTLKEVFSVIKDETTTKKEVMRSKSFLIKQLNAYAANINNNSNNNNNNCGGLGGPPFRRSVIKATDLIKRFCSNLGIVNYNVLKAAQEAAAKCEEGLDLRRSPISVAATVIYVVVQLTEDGEKAAPACLKEIAMATKVAEGTIRNTYKDIYPHAAKIVPDWFANKDKIRDLLCAPSFGGNAWLFT</sequence>
<keyword evidence="2" id="KW-0804">Transcription</keyword>
<dbReference type="SUPFAM" id="SSF57783">
    <property type="entry name" value="Zinc beta-ribbon"/>
    <property type="match status" value="1"/>
</dbReference>
<evidence type="ECO:0000256" key="3">
    <source>
        <dbReference type="PROSITE-ProRule" id="PRU00469"/>
    </source>
</evidence>
<dbReference type="Pfam" id="PF08271">
    <property type="entry name" value="Zn_Ribbon_TF"/>
    <property type="match status" value="1"/>
</dbReference>
<dbReference type="Gene3D" id="1.10.472.10">
    <property type="entry name" value="Cyclin-like"/>
    <property type="match status" value="1"/>
</dbReference>
<dbReference type="InterPro" id="IPR000812">
    <property type="entry name" value="TFIIB"/>
</dbReference>
<organism evidence="5 6">
    <name type="scientific">Saponaria officinalis</name>
    <name type="common">Common soapwort</name>
    <name type="synonym">Lychnis saponaria</name>
    <dbReference type="NCBI Taxonomy" id="3572"/>
    <lineage>
        <taxon>Eukaryota</taxon>
        <taxon>Viridiplantae</taxon>
        <taxon>Streptophyta</taxon>
        <taxon>Embryophyta</taxon>
        <taxon>Tracheophyta</taxon>
        <taxon>Spermatophyta</taxon>
        <taxon>Magnoliopsida</taxon>
        <taxon>eudicotyledons</taxon>
        <taxon>Gunneridae</taxon>
        <taxon>Pentapetalae</taxon>
        <taxon>Caryophyllales</taxon>
        <taxon>Caryophyllaceae</taxon>
        <taxon>Caryophylleae</taxon>
        <taxon>Saponaria</taxon>
    </lineage>
</organism>
<dbReference type="InterPro" id="IPR036915">
    <property type="entry name" value="Cyclin-like_sf"/>
</dbReference>
<dbReference type="InterPro" id="IPR013150">
    <property type="entry name" value="TFIIB_cyclin"/>
</dbReference>
<feature type="domain" description="TFIIB-type" evidence="4">
    <location>
        <begin position="1"/>
        <end position="33"/>
    </location>
</feature>
<evidence type="ECO:0000259" key="4">
    <source>
        <dbReference type="PROSITE" id="PS51134"/>
    </source>
</evidence>
<dbReference type="SUPFAM" id="SSF47954">
    <property type="entry name" value="Cyclin-like"/>
    <property type="match status" value="2"/>
</dbReference>
<dbReference type="GO" id="GO:0017025">
    <property type="term" value="F:TBP-class protein binding"/>
    <property type="evidence" value="ECO:0007669"/>
    <property type="project" value="InterPro"/>
</dbReference>
<keyword evidence="3" id="KW-0863">Zinc-finger</keyword>
<dbReference type="GO" id="GO:0008270">
    <property type="term" value="F:zinc ion binding"/>
    <property type="evidence" value="ECO:0007669"/>
    <property type="project" value="UniProtKB-KW"/>
</dbReference>
<dbReference type="PROSITE" id="PS51134">
    <property type="entry name" value="ZF_TFIIB"/>
    <property type="match status" value="1"/>
</dbReference>
<dbReference type="EMBL" id="JBDFQZ010000006">
    <property type="protein sequence ID" value="KAK9714823.1"/>
    <property type="molecule type" value="Genomic_DNA"/>
</dbReference>
<dbReference type="Pfam" id="PF00382">
    <property type="entry name" value="TFIIB"/>
    <property type="match status" value="2"/>
</dbReference>
<dbReference type="InterPro" id="IPR013137">
    <property type="entry name" value="Znf_TFIIB"/>
</dbReference>
<dbReference type="GO" id="GO:0005634">
    <property type="term" value="C:nucleus"/>
    <property type="evidence" value="ECO:0007669"/>
    <property type="project" value="TreeGrafter"/>
</dbReference>
<dbReference type="Gene3D" id="1.10.472.170">
    <property type="match status" value="1"/>
</dbReference>
<keyword evidence="6" id="KW-1185">Reference proteome</keyword>
<evidence type="ECO:0000313" key="5">
    <source>
        <dbReference type="EMBL" id="KAK9714823.1"/>
    </source>
</evidence>
<gene>
    <name evidence="5" type="ORF">RND81_06G122600</name>
</gene>
<reference evidence="5" key="1">
    <citation type="submission" date="2024-03" db="EMBL/GenBank/DDBJ databases">
        <title>WGS assembly of Saponaria officinalis var. Norfolk2.</title>
        <authorList>
            <person name="Jenkins J."/>
            <person name="Shu S."/>
            <person name="Grimwood J."/>
            <person name="Barry K."/>
            <person name="Goodstein D."/>
            <person name="Schmutz J."/>
            <person name="Leebens-Mack J."/>
            <person name="Osbourn A."/>
        </authorList>
    </citation>
    <scope>NUCLEOTIDE SEQUENCE [LARGE SCALE GENOMIC DNA]</scope>
    <source>
        <strain evidence="5">JIC</strain>
    </source>
</reference>
<dbReference type="AlphaFoldDB" id="A0AAW1KAW6"/>
<dbReference type="PRINTS" id="PR00685">
    <property type="entry name" value="TIFACTORIIB"/>
</dbReference>
<protein>
    <recommendedName>
        <fullName evidence="4">TFIIB-type domain-containing protein</fullName>
    </recommendedName>
</protein>
<accession>A0AAW1KAW6</accession>